<feature type="transmembrane region" description="Helical" evidence="1">
    <location>
        <begin position="119"/>
        <end position="144"/>
    </location>
</feature>
<keyword evidence="1" id="KW-1133">Transmembrane helix</keyword>
<feature type="transmembrane region" description="Helical" evidence="1">
    <location>
        <begin position="224"/>
        <end position="243"/>
    </location>
</feature>
<evidence type="ECO:0000256" key="1">
    <source>
        <dbReference type="SAM" id="Phobius"/>
    </source>
</evidence>
<organism evidence="2">
    <name type="scientific">Chaetoceros debilis</name>
    <dbReference type="NCBI Taxonomy" id="122233"/>
    <lineage>
        <taxon>Eukaryota</taxon>
        <taxon>Sar</taxon>
        <taxon>Stramenopiles</taxon>
        <taxon>Ochrophyta</taxon>
        <taxon>Bacillariophyta</taxon>
        <taxon>Coscinodiscophyceae</taxon>
        <taxon>Chaetocerotophycidae</taxon>
        <taxon>Chaetocerotales</taxon>
        <taxon>Chaetocerotaceae</taxon>
        <taxon>Chaetoceros</taxon>
    </lineage>
</organism>
<keyword evidence="1" id="KW-0472">Membrane</keyword>
<evidence type="ECO:0000313" key="2">
    <source>
        <dbReference type="EMBL" id="CAE0462412.1"/>
    </source>
</evidence>
<feature type="transmembrane region" description="Helical" evidence="1">
    <location>
        <begin position="255"/>
        <end position="276"/>
    </location>
</feature>
<feature type="transmembrane region" description="Helical" evidence="1">
    <location>
        <begin position="191"/>
        <end position="212"/>
    </location>
</feature>
<gene>
    <name evidence="2" type="ORF">CDEB00056_LOCUS7253</name>
</gene>
<feature type="transmembrane region" description="Helical" evidence="1">
    <location>
        <begin position="86"/>
        <end position="107"/>
    </location>
</feature>
<reference evidence="2" key="1">
    <citation type="submission" date="2021-01" db="EMBL/GenBank/DDBJ databases">
        <authorList>
            <person name="Corre E."/>
            <person name="Pelletier E."/>
            <person name="Niang G."/>
            <person name="Scheremetjew M."/>
            <person name="Finn R."/>
            <person name="Kale V."/>
            <person name="Holt S."/>
            <person name="Cochrane G."/>
            <person name="Meng A."/>
            <person name="Brown T."/>
            <person name="Cohen L."/>
        </authorList>
    </citation>
    <scope>NUCLEOTIDE SEQUENCE</scope>
    <source>
        <strain evidence="2">MM31A-1</strain>
    </source>
</reference>
<dbReference type="AlphaFoldDB" id="A0A7S3V7U8"/>
<keyword evidence="1" id="KW-0812">Transmembrane</keyword>
<feature type="transmembrane region" description="Helical" evidence="1">
    <location>
        <begin position="26"/>
        <end position="47"/>
    </location>
</feature>
<dbReference type="EMBL" id="HBIO01009427">
    <property type="protein sequence ID" value="CAE0462412.1"/>
    <property type="molecule type" value="Transcribed_RNA"/>
</dbReference>
<accession>A0A7S3V7U8</accession>
<name>A0A7S3V7U8_9STRA</name>
<sequence>MSVIKRILKVLSGPDKLPTLKARTNFLTNLSLMPCLICYLAFTRPFIYRYFGAPKTLQGVDLTCSKFGWLNNASVRMTCNNRPLDIHASLAISWLTLFTIQTLLRKFHFDKAHKFVGKYLGWVAVVNVVGMIQLAVFDIVSPMVTERPPVFTPFMFMTAVIVFGCLWMSYQGLRARPMNVDQHTIWMCRAFLMSFTTPVIRFYPIVLRYVFSTACIKAQSSLDTWVIGSMTVASTLTLYLFWLANKACLDEPVDFFFKGFLAFEIGALLIDLQQHLTKGSFFGHMYQCFKDGDNGPTIFDGMPVHPLVIIAFILALTIWVFFILMEGDIPVEEDEEATNEKTGLIR</sequence>
<protein>
    <submittedName>
        <fullName evidence="2">Uncharacterized protein</fullName>
    </submittedName>
</protein>
<proteinExistence type="predicted"/>
<feature type="transmembrane region" description="Helical" evidence="1">
    <location>
        <begin position="304"/>
        <end position="324"/>
    </location>
</feature>
<feature type="transmembrane region" description="Helical" evidence="1">
    <location>
        <begin position="150"/>
        <end position="170"/>
    </location>
</feature>